<keyword evidence="1" id="KW-0812">Transmembrane</keyword>
<evidence type="ECO:0000313" key="3">
    <source>
        <dbReference type="Proteomes" id="UP000011546"/>
    </source>
</evidence>
<accession>M0NIU3</accession>
<proteinExistence type="predicted"/>
<reference evidence="2 3" key="1">
    <citation type="journal article" date="2014" name="PLoS Genet.">
        <title>Phylogenetically driven sequencing of extremely halophilic archaea reveals strategies for static and dynamic osmo-response.</title>
        <authorList>
            <person name="Becker E.A."/>
            <person name="Seitzer P.M."/>
            <person name="Tritt A."/>
            <person name="Larsen D."/>
            <person name="Krusor M."/>
            <person name="Yao A.I."/>
            <person name="Wu D."/>
            <person name="Madern D."/>
            <person name="Eisen J.A."/>
            <person name="Darling A.E."/>
            <person name="Facciotti M.T."/>
        </authorList>
    </citation>
    <scope>NUCLEOTIDE SEQUENCE [LARGE SCALE GENOMIC DNA]</scope>
    <source>
        <strain evidence="2 3">JCM 14978</strain>
    </source>
</reference>
<evidence type="ECO:0000313" key="2">
    <source>
        <dbReference type="EMBL" id="EMA57902.1"/>
    </source>
</evidence>
<dbReference type="PATRIC" id="fig|1230456.3.peg.3228"/>
<organism evidence="2 3">
    <name type="scientific">Halorubrum kocurii JCM 14978</name>
    <dbReference type="NCBI Taxonomy" id="1230456"/>
    <lineage>
        <taxon>Archaea</taxon>
        <taxon>Methanobacteriati</taxon>
        <taxon>Methanobacteriota</taxon>
        <taxon>Stenosarchaea group</taxon>
        <taxon>Halobacteria</taxon>
        <taxon>Halobacteriales</taxon>
        <taxon>Haloferacaceae</taxon>
        <taxon>Halorubrum</taxon>
    </lineage>
</organism>
<dbReference type="AlphaFoldDB" id="M0NIU3"/>
<protein>
    <submittedName>
        <fullName evidence="2">Uncharacterized protein</fullName>
    </submittedName>
</protein>
<dbReference type="Pfam" id="PF23922">
    <property type="entry name" value="DUF7261"/>
    <property type="match status" value="1"/>
</dbReference>
<dbReference type="STRING" id="1230456.C468_16198"/>
<dbReference type="OrthoDB" id="238714at2157"/>
<keyword evidence="3" id="KW-1185">Reference proteome</keyword>
<dbReference type="Proteomes" id="UP000011546">
    <property type="component" value="Unassembled WGS sequence"/>
</dbReference>
<dbReference type="EMBL" id="AOJH01000100">
    <property type="protein sequence ID" value="EMA57902.1"/>
    <property type="molecule type" value="Genomic_DNA"/>
</dbReference>
<dbReference type="RefSeq" id="WP_008849892.1">
    <property type="nucleotide sequence ID" value="NZ_AOJH01000100.1"/>
</dbReference>
<gene>
    <name evidence="2" type="ORF">C468_16198</name>
</gene>
<keyword evidence="1" id="KW-0472">Membrane</keyword>
<keyword evidence="1" id="KW-1133">Transmembrane helix</keyword>
<name>M0NIU3_9EURY</name>
<dbReference type="InterPro" id="IPR055685">
    <property type="entry name" value="DUF7261"/>
</dbReference>
<evidence type="ECO:0000256" key="1">
    <source>
        <dbReference type="SAM" id="Phobius"/>
    </source>
</evidence>
<feature type="transmembrane region" description="Helical" evidence="1">
    <location>
        <begin position="28"/>
        <end position="52"/>
    </location>
</feature>
<comment type="caution">
    <text evidence="2">The sequence shown here is derived from an EMBL/GenBank/DDBJ whole genome shotgun (WGS) entry which is preliminary data.</text>
</comment>
<sequence length="331" mass="34144">MADVSVGPPDRDRLFGADGARGADRAQLLLVAGLVMAVSLVTLVVLLNATIYSENVATRGIESADGEALEVRATAVDGTGELIDATNRAAPDSHDDAAAEVRDGVTDLDGELSRSYAERGGVARVELSSVRNGSRITGTIAGNGSVDPNAATLATDVSRTRGFALDVDPGSLNETDSAGAVDDAFHVDLDNSTGGSHQLYVYTNETDGNVTVAVGEDGSVPTARCAVPPDGRDRVTVDLTGQRLGDRPCPGIWPTALAPPDDAYNVTLANADAADGEVTATVRPVSEDAVTSNPDLTATPAVYEATIALRYRTAELRFETAVRVAPGEPDA</sequence>